<dbReference type="Proteomes" id="UP000430508">
    <property type="component" value="Chromosome"/>
</dbReference>
<evidence type="ECO:0000256" key="6">
    <source>
        <dbReference type="ARBA" id="ARBA00023136"/>
    </source>
</evidence>
<dbReference type="Pfam" id="PF00691">
    <property type="entry name" value="OmpA"/>
    <property type="match status" value="1"/>
</dbReference>
<keyword evidence="5 9" id="KW-1133">Transmembrane helix</keyword>
<dbReference type="Gene3D" id="3.30.1330.60">
    <property type="entry name" value="OmpA-like domain"/>
    <property type="match status" value="1"/>
</dbReference>
<dbReference type="RefSeq" id="WP_019225325.1">
    <property type="nucleotide sequence ID" value="NZ_CP046996.1"/>
</dbReference>
<feature type="region of interest" description="Disordered" evidence="8">
    <location>
        <begin position="272"/>
        <end position="291"/>
    </location>
</feature>
<keyword evidence="3" id="KW-1003">Cell membrane</keyword>
<sequence>MRRHKTQDGHPPGQERWLVTYSDLITLLMIFFIVMYSMSQVDANKFRAMAQSLSITLGGAAPSAVNLSETQAGDSFIESGSTESSTSTGQDDQQGVEQETTPSEGTGQGDTDYQESLTIEGIKAKLDQFAKENGIENKLVSSIEERGLVISIQDTLLFNSGSAEISTNSRAILKKISTVLSASPNYIKVEGHTCNLPIHTAEFRSNWELSVLRATNVVHILVDDGEIDPLRLSAAGYGEYRPIADNSTEQGRITNRRVDLIILRSKYDLLEPGSSSSNTTTGADSNGNSSN</sequence>
<reference evidence="11 12" key="1">
    <citation type="submission" date="2019-12" db="EMBL/GenBank/DDBJ databases">
        <title>Sequence classification of anaerobic respiratory reductive dehalogenases: First we see many, then we see few.</title>
        <authorList>
            <person name="Molenda O."/>
            <person name="Puentes Jacome L.A."/>
            <person name="Cao X."/>
            <person name="Nesbo C.L."/>
            <person name="Tang S."/>
            <person name="Morson N."/>
            <person name="Patron J."/>
            <person name="Lomheim L."/>
            <person name="Wishart D.S."/>
            <person name="Edwards E.A."/>
        </authorList>
    </citation>
    <scope>NUCLEOTIDE SEQUENCE [LARGE SCALE GENOMIC DNA]</scope>
    <source>
        <strain evidence="11 12">12DCA</strain>
    </source>
</reference>
<dbReference type="PANTHER" id="PTHR30329:SF21">
    <property type="entry name" value="LIPOPROTEIN YIAD-RELATED"/>
    <property type="match status" value="1"/>
</dbReference>
<evidence type="ECO:0000313" key="11">
    <source>
        <dbReference type="EMBL" id="QHA01267.1"/>
    </source>
</evidence>
<dbReference type="SUPFAM" id="SSF103088">
    <property type="entry name" value="OmpA-like"/>
    <property type="match status" value="1"/>
</dbReference>
<feature type="compositionally biased region" description="Polar residues" evidence="8">
    <location>
        <begin position="273"/>
        <end position="291"/>
    </location>
</feature>
<dbReference type="CDD" id="cd07185">
    <property type="entry name" value="OmpA_C-like"/>
    <property type="match status" value="1"/>
</dbReference>
<organism evidence="11 12">
    <name type="scientific">Dehalobacter restrictus</name>
    <dbReference type="NCBI Taxonomy" id="55583"/>
    <lineage>
        <taxon>Bacteria</taxon>
        <taxon>Bacillati</taxon>
        <taxon>Bacillota</taxon>
        <taxon>Clostridia</taxon>
        <taxon>Eubacteriales</taxon>
        <taxon>Desulfitobacteriaceae</taxon>
        <taxon>Dehalobacter</taxon>
    </lineage>
</organism>
<evidence type="ECO:0000313" key="12">
    <source>
        <dbReference type="Proteomes" id="UP000430508"/>
    </source>
</evidence>
<protein>
    <submittedName>
        <fullName evidence="11">OmpA family protein</fullName>
    </submittedName>
</protein>
<accession>A0A857DK11</accession>
<feature type="compositionally biased region" description="Low complexity" evidence="8">
    <location>
        <begin position="78"/>
        <end position="95"/>
    </location>
</feature>
<dbReference type="PROSITE" id="PS51123">
    <property type="entry name" value="OMPA_2"/>
    <property type="match status" value="1"/>
</dbReference>
<dbReference type="InterPro" id="IPR006665">
    <property type="entry name" value="OmpA-like"/>
</dbReference>
<keyword evidence="6 7" id="KW-0472">Membrane</keyword>
<dbReference type="EMBL" id="CP046996">
    <property type="protein sequence ID" value="QHA01267.1"/>
    <property type="molecule type" value="Genomic_DNA"/>
</dbReference>
<evidence type="ECO:0000259" key="10">
    <source>
        <dbReference type="PROSITE" id="PS51123"/>
    </source>
</evidence>
<feature type="compositionally biased region" description="Polar residues" evidence="8">
    <location>
        <begin position="96"/>
        <end position="112"/>
    </location>
</feature>
<feature type="domain" description="OmpA-like" evidence="10">
    <location>
        <begin position="145"/>
        <end position="266"/>
    </location>
</feature>
<evidence type="ECO:0000256" key="8">
    <source>
        <dbReference type="SAM" id="MobiDB-lite"/>
    </source>
</evidence>
<evidence type="ECO:0000256" key="2">
    <source>
        <dbReference type="ARBA" id="ARBA00008914"/>
    </source>
</evidence>
<proteinExistence type="inferred from homology"/>
<evidence type="ECO:0000256" key="9">
    <source>
        <dbReference type="SAM" id="Phobius"/>
    </source>
</evidence>
<evidence type="ECO:0000256" key="4">
    <source>
        <dbReference type="ARBA" id="ARBA00022692"/>
    </source>
</evidence>
<feature type="region of interest" description="Disordered" evidence="8">
    <location>
        <begin position="75"/>
        <end position="112"/>
    </location>
</feature>
<dbReference type="InterPro" id="IPR050330">
    <property type="entry name" value="Bact_OuterMem_StrucFunc"/>
</dbReference>
<comment type="similarity">
    <text evidence="2">Belongs to the MotB family.</text>
</comment>
<gene>
    <name evidence="11" type="ORF">GQ588_11765</name>
</gene>
<dbReference type="PANTHER" id="PTHR30329">
    <property type="entry name" value="STATOR ELEMENT OF FLAGELLAR MOTOR COMPLEX"/>
    <property type="match status" value="1"/>
</dbReference>
<evidence type="ECO:0000256" key="7">
    <source>
        <dbReference type="PROSITE-ProRule" id="PRU00473"/>
    </source>
</evidence>
<dbReference type="InterPro" id="IPR025713">
    <property type="entry name" value="MotB-like_N_dom"/>
</dbReference>
<evidence type="ECO:0000256" key="1">
    <source>
        <dbReference type="ARBA" id="ARBA00004162"/>
    </source>
</evidence>
<feature type="transmembrane region" description="Helical" evidence="9">
    <location>
        <begin position="21"/>
        <end position="39"/>
    </location>
</feature>
<name>A0A857DK11_9FIRM</name>
<dbReference type="GO" id="GO:0005886">
    <property type="term" value="C:plasma membrane"/>
    <property type="evidence" value="ECO:0007669"/>
    <property type="project" value="UniProtKB-SubCell"/>
</dbReference>
<evidence type="ECO:0000256" key="5">
    <source>
        <dbReference type="ARBA" id="ARBA00022989"/>
    </source>
</evidence>
<comment type="subcellular location">
    <subcellularLocation>
        <location evidence="1">Cell membrane</location>
        <topology evidence="1">Single-pass membrane protein</topology>
    </subcellularLocation>
</comment>
<keyword evidence="4 9" id="KW-0812">Transmembrane</keyword>
<dbReference type="InterPro" id="IPR036737">
    <property type="entry name" value="OmpA-like_sf"/>
</dbReference>
<evidence type="ECO:0000256" key="3">
    <source>
        <dbReference type="ARBA" id="ARBA00022475"/>
    </source>
</evidence>
<dbReference type="AlphaFoldDB" id="A0A857DK11"/>
<dbReference type="Pfam" id="PF13677">
    <property type="entry name" value="MotB_plug"/>
    <property type="match status" value="1"/>
</dbReference>